<dbReference type="Pfam" id="PF26640">
    <property type="entry name" value="DUF8212"/>
    <property type="match status" value="1"/>
</dbReference>
<keyword evidence="4" id="KW-1185">Reference proteome</keyword>
<feature type="domain" description="DUF8212" evidence="2">
    <location>
        <begin position="244"/>
        <end position="376"/>
    </location>
</feature>
<dbReference type="InterPro" id="IPR010730">
    <property type="entry name" value="HET"/>
</dbReference>
<comment type="caution">
    <text evidence="3">The sequence shown here is derived from an EMBL/GenBank/DDBJ whole genome shotgun (WGS) entry which is preliminary data.</text>
</comment>
<dbReference type="PANTHER" id="PTHR10622">
    <property type="entry name" value="HET DOMAIN-CONTAINING PROTEIN"/>
    <property type="match status" value="1"/>
</dbReference>
<protein>
    <submittedName>
        <fullName evidence="3">Vegetative incompatibility protein HET-E-1</fullName>
    </submittedName>
</protein>
<dbReference type="EMBL" id="MNAD01000735">
    <property type="protein sequence ID" value="OJT10771.1"/>
    <property type="molecule type" value="Genomic_DNA"/>
</dbReference>
<accession>A0A1M2VT31</accession>
<organism evidence="3 4">
    <name type="scientific">Trametes pubescens</name>
    <name type="common">White-rot fungus</name>
    <dbReference type="NCBI Taxonomy" id="154538"/>
    <lineage>
        <taxon>Eukaryota</taxon>
        <taxon>Fungi</taxon>
        <taxon>Dikarya</taxon>
        <taxon>Basidiomycota</taxon>
        <taxon>Agaricomycotina</taxon>
        <taxon>Agaricomycetes</taxon>
        <taxon>Polyporales</taxon>
        <taxon>Polyporaceae</taxon>
        <taxon>Trametes</taxon>
    </lineage>
</organism>
<gene>
    <name evidence="3" type="ORF">TRAPUB_12713</name>
</gene>
<feature type="domain" description="Heterokaryon incompatibility" evidence="1">
    <location>
        <begin position="22"/>
        <end position="133"/>
    </location>
</feature>
<evidence type="ECO:0000313" key="3">
    <source>
        <dbReference type="EMBL" id="OJT10771.1"/>
    </source>
</evidence>
<evidence type="ECO:0000313" key="4">
    <source>
        <dbReference type="Proteomes" id="UP000184267"/>
    </source>
</evidence>
<dbReference type="STRING" id="154538.A0A1M2VT31"/>
<sequence length="645" mass="72632">MWLLDTTTGKLHYIADPSRENYAILSHVWITGREQSFQELQALHIVSPREAWGARLGRLAGRAAGSPLAKASEKIRECCAFAKARGYRWLWVDTCCIDKTSSAELSEAINSMYQWYAQAGVCYAFLHDVSDEQDPRARGSQFRQSRWFRRGWTLQELIAPRELVFISKEWRPFGTKTSLADVVEDVSGVERAILEHRRPLSSVSVARRMAWFAQRKTTRVEDEAYSLMGIFGVNIPTIYGEGRNAFYRLQEEILRHTPDQSIFAWGPLVYERYAWSCDQFLKAPLSETTREDIPNGYLFAPSPTAFEHSGGITPLPLDDFEREIATKVPVPEYTITSYGIRTRLPLAILWRPVPLSATHPQLTVHVAVLACADANDGLVALLLRSPLDQNHEQYKVGCRYPAGFVRGATLRCLREGHELFPTYLSKTPSGMAGPELASVYIPYRPFELPMESYATRHNIRRPPTENGSDTPARSFFFCPCEVIIPQWTVAHLLKAGYTISAAPSADRTVVHIPRKGPLVCVVLSRRGDSYPNNINIGLGPCPVSHSSFVPVHLTALVSFKGPPVHPEVVADTERSVYRPRPMPESCKTTHVQDWRDSSAKFVSETGFRVKLTFGAWTDYMDSGNNRGLYALTIELEDNNSSERDT</sequence>
<dbReference type="InterPro" id="IPR058525">
    <property type="entry name" value="DUF8212"/>
</dbReference>
<dbReference type="PANTHER" id="PTHR10622:SF10">
    <property type="entry name" value="HET DOMAIN-CONTAINING PROTEIN"/>
    <property type="match status" value="1"/>
</dbReference>
<evidence type="ECO:0000259" key="1">
    <source>
        <dbReference type="Pfam" id="PF06985"/>
    </source>
</evidence>
<dbReference type="AlphaFoldDB" id="A0A1M2VT31"/>
<dbReference type="Proteomes" id="UP000184267">
    <property type="component" value="Unassembled WGS sequence"/>
</dbReference>
<name>A0A1M2VT31_TRAPU</name>
<evidence type="ECO:0000259" key="2">
    <source>
        <dbReference type="Pfam" id="PF26640"/>
    </source>
</evidence>
<reference evidence="3 4" key="1">
    <citation type="submission" date="2016-10" db="EMBL/GenBank/DDBJ databases">
        <title>Genome sequence of the basidiomycete white-rot fungus Trametes pubescens.</title>
        <authorList>
            <person name="Makela M.R."/>
            <person name="Granchi Z."/>
            <person name="Peng M."/>
            <person name="De Vries R.P."/>
            <person name="Grigoriev I."/>
            <person name="Riley R."/>
            <person name="Hilden K."/>
        </authorList>
    </citation>
    <scope>NUCLEOTIDE SEQUENCE [LARGE SCALE GENOMIC DNA]</scope>
    <source>
        <strain evidence="3 4">FBCC735</strain>
    </source>
</reference>
<dbReference type="Pfam" id="PF06985">
    <property type="entry name" value="HET"/>
    <property type="match status" value="1"/>
</dbReference>
<proteinExistence type="predicted"/>
<dbReference type="OMA" id="IRECCAF"/>
<dbReference type="OrthoDB" id="2737057at2759"/>